<keyword evidence="4 8" id="KW-0472">Membrane</keyword>
<feature type="transmembrane region" description="Helical" evidence="8">
    <location>
        <begin position="307"/>
        <end position="326"/>
    </location>
</feature>
<feature type="transmembrane region" description="Helical" evidence="8">
    <location>
        <begin position="17"/>
        <end position="39"/>
    </location>
</feature>
<dbReference type="CDD" id="cd11386">
    <property type="entry name" value="MCP_signal"/>
    <property type="match status" value="1"/>
</dbReference>
<evidence type="ECO:0000256" key="2">
    <source>
        <dbReference type="ARBA" id="ARBA00022692"/>
    </source>
</evidence>
<dbReference type="SMART" id="SM00283">
    <property type="entry name" value="MA"/>
    <property type="match status" value="1"/>
</dbReference>
<dbReference type="PANTHER" id="PTHR32089">
    <property type="entry name" value="METHYL-ACCEPTING CHEMOTAXIS PROTEIN MCPB"/>
    <property type="match status" value="1"/>
</dbReference>
<dbReference type="InterPro" id="IPR003660">
    <property type="entry name" value="HAMP_dom"/>
</dbReference>
<keyword evidence="12" id="KW-1185">Reference proteome</keyword>
<evidence type="ECO:0000256" key="3">
    <source>
        <dbReference type="ARBA" id="ARBA00022989"/>
    </source>
</evidence>
<dbReference type="GO" id="GO:0007165">
    <property type="term" value="P:signal transduction"/>
    <property type="evidence" value="ECO:0007669"/>
    <property type="project" value="UniProtKB-KW"/>
</dbReference>
<feature type="domain" description="Methyl-accepting transducer" evidence="9">
    <location>
        <begin position="397"/>
        <end position="633"/>
    </location>
</feature>
<dbReference type="Pfam" id="PF00015">
    <property type="entry name" value="MCPsignal"/>
    <property type="match status" value="1"/>
</dbReference>
<accession>A0A7W4ZA58</accession>
<proteinExistence type="inferred from homology"/>
<protein>
    <submittedName>
        <fullName evidence="11">Twitching motility protein PilJ</fullName>
    </submittedName>
</protein>
<reference evidence="11 12" key="1">
    <citation type="submission" date="2020-08" db="EMBL/GenBank/DDBJ databases">
        <title>Genomic Encyclopedia of Type Strains, Phase III (KMG-III): the genomes of soil and plant-associated and newly described type strains.</title>
        <authorList>
            <person name="Whitman W."/>
        </authorList>
    </citation>
    <scope>NUCLEOTIDE SEQUENCE [LARGE SCALE GENOMIC DNA]</scope>
    <source>
        <strain evidence="11 12">CECT 8799</strain>
    </source>
</reference>
<keyword evidence="3 8" id="KW-1133">Transmembrane helix</keyword>
<evidence type="ECO:0000313" key="12">
    <source>
        <dbReference type="Proteomes" id="UP000535937"/>
    </source>
</evidence>
<dbReference type="PROSITE" id="PS50885">
    <property type="entry name" value="HAMP"/>
    <property type="match status" value="1"/>
</dbReference>
<evidence type="ECO:0000259" key="9">
    <source>
        <dbReference type="PROSITE" id="PS50111"/>
    </source>
</evidence>
<dbReference type="PROSITE" id="PS50111">
    <property type="entry name" value="CHEMOTAXIS_TRANSDUC_2"/>
    <property type="match status" value="1"/>
</dbReference>
<dbReference type="InterPro" id="IPR004089">
    <property type="entry name" value="MCPsignal_dom"/>
</dbReference>
<dbReference type="PANTHER" id="PTHR32089:SF119">
    <property type="entry name" value="METHYL-ACCEPTING CHEMOTAXIS PROTEIN CTPL"/>
    <property type="match status" value="1"/>
</dbReference>
<dbReference type="GO" id="GO:0016020">
    <property type="term" value="C:membrane"/>
    <property type="evidence" value="ECO:0007669"/>
    <property type="project" value="UniProtKB-SubCell"/>
</dbReference>
<evidence type="ECO:0000256" key="7">
    <source>
        <dbReference type="PROSITE-ProRule" id="PRU00284"/>
    </source>
</evidence>
<dbReference type="Gene3D" id="1.10.287.950">
    <property type="entry name" value="Methyl-accepting chemotaxis protein"/>
    <property type="match status" value="1"/>
</dbReference>
<dbReference type="AlphaFoldDB" id="A0A7W4ZA58"/>
<evidence type="ECO:0000256" key="6">
    <source>
        <dbReference type="ARBA" id="ARBA00029447"/>
    </source>
</evidence>
<dbReference type="RefSeq" id="WP_183459007.1">
    <property type="nucleotide sequence ID" value="NZ_JACHWZ010000007.1"/>
</dbReference>
<dbReference type="FunFam" id="1.10.287.950:FF:000001">
    <property type="entry name" value="Methyl-accepting chemotaxis sensory transducer"/>
    <property type="match status" value="1"/>
</dbReference>
<dbReference type="GO" id="GO:0006935">
    <property type="term" value="P:chemotaxis"/>
    <property type="evidence" value="ECO:0007669"/>
    <property type="project" value="UniProtKB-ARBA"/>
</dbReference>
<sequence>MKTGSQSSSSALRSNPAALFMGLLVLATLAGLIVSIYLVQTQGDRDKEYLQQVAELRALSYQVVSLGPEATAGDEEAFDELQKVVGEMSGIWNRLQGADAGTRRALEQDLANYAQIWRQVREQADTILGNKDTIIFLNDVASTLNDSLPELQAEHNNIVEILLANSAPANQIEQAQLQVWRAERIGRNIDKMLQGGEDAEAAADQFNTDASLFGKVVEGMKGGDVVMGISRVTDPEARQSLDEITELFEFVSSSVREIFEATPALFATRQAADGILTSSPQLLESLNVLNDHIVNLSGERQPNNQTIMIITGVFVMLIFGMMIMAFSGTRRSLKEESETNERNQQAIMQLLDELADLADGDLTTSATVTEAFTGAIADSINYTIDQLRVLVSRITGAAQEVSGLSQETQQTALHLAEASEHQAQEIAGASAAVNEMAVTIDQVSANAAESAQVAERSVQIASNGAKVVQNTIKGMDTIREQIQDTSKRIKRLGESSQEIGDIVSLINDIADQTNILALNAAIQASMAGDAGRGFAVVADEVQRLAERSAAATKQIEGLVKAIQSDTNEAVVSMEQTTTEVVRGARLAQDAGVALEEIEGVSTNLAALIQNISNAARQQASSAGHISNTMNVIQEITSQTSAGTQATAQSIGNLAKTANALRESVAGFKLPSEEGVEENGELYDVELPEMAGEDFSLLDGEELSVEEREDRALA</sequence>
<keyword evidence="2 8" id="KW-0812">Transmembrane</keyword>
<evidence type="ECO:0000256" key="8">
    <source>
        <dbReference type="SAM" id="Phobius"/>
    </source>
</evidence>
<comment type="similarity">
    <text evidence="6">Belongs to the methyl-accepting chemotaxis (MCP) protein family.</text>
</comment>
<evidence type="ECO:0000256" key="1">
    <source>
        <dbReference type="ARBA" id="ARBA00004141"/>
    </source>
</evidence>
<keyword evidence="5 7" id="KW-0807">Transducer</keyword>
<dbReference type="EMBL" id="JACHWZ010000007">
    <property type="protein sequence ID" value="MBB3061004.1"/>
    <property type="molecule type" value="Genomic_DNA"/>
</dbReference>
<feature type="domain" description="HAMP" evidence="10">
    <location>
        <begin position="341"/>
        <end position="392"/>
    </location>
</feature>
<evidence type="ECO:0000256" key="5">
    <source>
        <dbReference type="ARBA" id="ARBA00023224"/>
    </source>
</evidence>
<dbReference type="SUPFAM" id="SSF58104">
    <property type="entry name" value="Methyl-accepting chemotaxis protein (MCP) signaling domain"/>
    <property type="match status" value="1"/>
</dbReference>
<gene>
    <name evidence="11" type="ORF">FHS09_001834</name>
</gene>
<comment type="caution">
    <text evidence="11">The sequence shown here is derived from an EMBL/GenBank/DDBJ whole genome shotgun (WGS) entry which is preliminary data.</text>
</comment>
<dbReference type="Proteomes" id="UP000535937">
    <property type="component" value="Unassembled WGS sequence"/>
</dbReference>
<comment type="subcellular location">
    <subcellularLocation>
        <location evidence="1">Membrane</location>
        <topology evidence="1">Multi-pass membrane protein</topology>
    </subcellularLocation>
</comment>
<name>A0A7W4ZA58_9GAMM</name>
<evidence type="ECO:0000259" key="10">
    <source>
        <dbReference type="PROSITE" id="PS50885"/>
    </source>
</evidence>
<evidence type="ECO:0000256" key="4">
    <source>
        <dbReference type="ARBA" id="ARBA00023136"/>
    </source>
</evidence>
<organism evidence="11 12">
    <name type="scientific">Microbulbifer rhizosphaerae</name>
    <dbReference type="NCBI Taxonomy" id="1562603"/>
    <lineage>
        <taxon>Bacteria</taxon>
        <taxon>Pseudomonadati</taxon>
        <taxon>Pseudomonadota</taxon>
        <taxon>Gammaproteobacteria</taxon>
        <taxon>Cellvibrionales</taxon>
        <taxon>Microbulbiferaceae</taxon>
        <taxon>Microbulbifer</taxon>
    </lineage>
</organism>
<evidence type="ECO:0000313" key="11">
    <source>
        <dbReference type="EMBL" id="MBB3061004.1"/>
    </source>
</evidence>